<dbReference type="Pfam" id="PF02596">
    <property type="entry name" value="DUF169"/>
    <property type="match status" value="1"/>
</dbReference>
<reference evidence="1" key="2">
    <citation type="submission" date="2021-01" db="EMBL/GenBank/DDBJ databases">
        <authorList>
            <person name="Hahn C.R."/>
            <person name="Youssef N.H."/>
            <person name="Elshahed M."/>
        </authorList>
    </citation>
    <scope>NUCLEOTIDE SEQUENCE</scope>
    <source>
        <strain evidence="1">Zod_Metabat.24</strain>
    </source>
</reference>
<dbReference type="Proteomes" id="UP000809273">
    <property type="component" value="Unassembled WGS sequence"/>
</dbReference>
<dbReference type="InterPro" id="IPR003748">
    <property type="entry name" value="DUF169"/>
</dbReference>
<proteinExistence type="predicted"/>
<organism evidence="1 2">
    <name type="scientific">Candidatus Zymogenus saltonus</name>
    <dbReference type="NCBI Taxonomy" id="2844893"/>
    <lineage>
        <taxon>Bacteria</taxon>
        <taxon>Deltaproteobacteria</taxon>
        <taxon>Candidatus Zymogenia</taxon>
        <taxon>Candidatus Zymogeniales</taxon>
        <taxon>Candidatus Zymogenaceae</taxon>
        <taxon>Candidatus Zymogenus</taxon>
    </lineage>
</organism>
<dbReference type="EMBL" id="JAFGIX010000022">
    <property type="protein sequence ID" value="MBN1572418.1"/>
    <property type="molecule type" value="Genomic_DNA"/>
</dbReference>
<evidence type="ECO:0000313" key="1">
    <source>
        <dbReference type="EMBL" id="MBN1572418.1"/>
    </source>
</evidence>
<protein>
    <submittedName>
        <fullName evidence="1">DUF169 domain-containing protein</fullName>
    </submittedName>
</protein>
<comment type="caution">
    <text evidence="1">The sequence shown here is derived from an EMBL/GenBank/DDBJ whole genome shotgun (WGS) entry which is preliminary data.</text>
</comment>
<name>A0A9D8PN45_9DELT</name>
<gene>
    <name evidence="1" type="ORF">JW984_04395</name>
</gene>
<accession>A0A9D8PN45</accession>
<sequence length="275" mass="30886">MKNDDRLAEFLSALGLDEEPMGVIWTDEEPEDCVSPKPQTPISREAEEKGEIDWQSVMENFACVLGIIWRARKKNAAACFDAERFGCLGGAFYLGFMNPYLHMHPPFISTGIPGIIEGERYAASPEAAKAFFDAMDPPKAAARYCVVKRIGQFKEGEVPVTVVFFARPEAMSGLAVLTAFITADIDAVRSPFGPGCSDVVTWPAKYLKDNKEFAVLGGFDPSCRKFLKTDEMTFAVPYSLYEKMLNRWEESFLTTETWKNQKKKIERSKKAWGEE</sequence>
<evidence type="ECO:0000313" key="2">
    <source>
        <dbReference type="Proteomes" id="UP000809273"/>
    </source>
</evidence>
<dbReference type="AlphaFoldDB" id="A0A9D8PN45"/>
<reference evidence="1" key="1">
    <citation type="journal article" date="2021" name="Environ. Microbiol.">
        <title>Genomic characterization of three novel Desulfobacterota classes expand the metabolic and phylogenetic diversity of the phylum.</title>
        <authorList>
            <person name="Murphy C.L."/>
            <person name="Biggerstaff J."/>
            <person name="Eichhorn A."/>
            <person name="Ewing E."/>
            <person name="Shahan R."/>
            <person name="Soriano D."/>
            <person name="Stewart S."/>
            <person name="VanMol K."/>
            <person name="Walker R."/>
            <person name="Walters P."/>
            <person name="Elshahed M.S."/>
            <person name="Youssef N.H."/>
        </authorList>
    </citation>
    <scope>NUCLEOTIDE SEQUENCE</scope>
    <source>
        <strain evidence="1">Zod_Metabat.24</strain>
    </source>
</reference>